<keyword evidence="1" id="KW-0472">Membrane</keyword>
<accession>A0A396H1C2</accession>
<evidence type="ECO:0000256" key="1">
    <source>
        <dbReference type="SAM" id="Phobius"/>
    </source>
</evidence>
<name>A0A396H1C2_MEDTR</name>
<keyword evidence="1" id="KW-0812">Transmembrane</keyword>
<gene>
    <name evidence="3" type="ORF">MtrunA17_Chr7g0231961</name>
</gene>
<keyword evidence="1" id="KW-1133">Transmembrane helix</keyword>
<dbReference type="Gramene" id="rna39855">
    <property type="protein sequence ID" value="RHN45504.1"/>
    <property type="gene ID" value="gene39855"/>
</dbReference>
<feature type="signal peptide" evidence="2">
    <location>
        <begin position="1"/>
        <end position="20"/>
    </location>
</feature>
<dbReference type="EMBL" id="PSQE01000007">
    <property type="protein sequence ID" value="RHN45504.1"/>
    <property type="molecule type" value="Genomic_DNA"/>
</dbReference>
<sequence length="112" mass="12703">MLFIVFYFRWTGLFCPCVQYGRNIEAINDDIPWTNGCVCHAICVEGGMALAVATAFFNGIDPETSFLIAEGLFFSWWMCGIYTGLFRQSLQKKYHLKVIFIKASFDTTTVSS</sequence>
<dbReference type="NCBIfam" id="TIGR01571">
    <property type="entry name" value="A_thal_Cys_rich"/>
    <property type="match status" value="1"/>
</dbReference>
<protein>
    <submittedName>
        <fullName evidence="3">Putative PLAC8 motif-containing protein</fullName>
    </submittedName>
</protein>
<dbReference type="Proteomes" id="UP000265566">
    <property type="component" value="Chromosome 7"/>
</dbReference>
<evidence type="ECO:0000256" key="2">
    <source>
        <dbReference type="SAM" id="SignalP"/>
    </source>
</evidence>
<dbReference type="Pfam" id="PF04749">
    <property type="entry name" value="PLAC8"/>
    <property type="match status" value="1"/>
</dbReference>
<keyword evidence="2" id="KW-0732">Signal</keyword>
<dbReference type="AlphaFoldDB" id="A0A396H1C2"/>
<organism evidence="3">
    <name type="scientific">Medicago truncatula</name>
    <name type="common">Barrel medic</name>
    <name type="synonym">Medicago tribuloides</name>
    <dbReference type="NCBI Taxonomy" id="3880"/>
    <lineage>
        <taxon>Eukaryota</taxon>
        <taxon>Viridiplantae</taxon>
        <taxon>Streptophyta</taxon>
        <taxon>Embryophyta</taxon>
        <taxon>Tracheophyta</taxon>
        <taxon>Spermatophyta</taxon>
        <taxon>Magnoliopsida</taxon>
        <taxon>eudicotyledons</taxon>
        <taxon>Gunneridae</taxon>
        <taxon>Pentapetalae</taxon>
        <taxon>rosids</taxon>
        <taxon>fabids</taxon>
        <taxon>Fabales</taxon>
        <taxon>Fabaceae</taxon>
        <taxon>Papilionoideae</taxon>
        <taxon>50 kb inversion clade</taxon>
        <taxon>NPAAA clade</taxon>
        <taxon>Hologalegina</taxon>
        <taxon>IRL clade</taxon>
        <taxon>Trifolieae</taxon>
        <taxon>Medicago</taxon>
    </lineage>
</organism>
<proteinExistence type="predicted"/>
<feature type="transmembrane region" description="Helical" evidence="1">
    <location>
        <begin position="66"/>
        <end position="86"/>
    </location>
</feature>
<feature type="chain" id="PRO_5017443156" evidence="2">
    <location>
        <begin position="21"/>
        <end position="112"/>
    </location>
</feature>
<reference evidence="3" key="1">
    <citation type="journal article" date="2018" name="Nat. Plants">
        <title>Whole-genome landscape of Medicago truncatula symbiotic genes.</title>
        <authorList>
            <person name="Pecrix Y."/>
            <person name="Gamas P."/>
            <person name="Carrere S."/>
        </authorList>
    </citation>
    <scope>NUCLEOTIDE SEQUENCE</scope>
    <source>
        <tissue evidence="3">Leaves</tissue>
    </source>
</reference>
<comment type="caution">
    <text evidence="3">The sequence shown here is derived from an EMBL/GenBank/DDBJ whole genome shotgun (WGS) entry which is preliminary data.</text>
</comment>
<evidence type="ECO:0000313" key="3">
    <source>
        <dbReference type="EMBL" id="RHN45504.1"/>
    </source>
</evidence>
<dbReference type="InterPro" id="IPR006461">
    <property type="entry name" value="PLAC_motif_containing"/>
</dbReference>